<dbReference type="PANTHER" id="PTHR11439">
    <property type="entry name" value="GAG-POL-RELATED RETROTRANSPOSON"/>
    <property type="match status" value="1"/>
</dbReference>
<sequence length="269" mass="31171">MDGKVHTYKARLVVKGYTQTHRIDYNETLSPVAKIKPIRIMLSIAGFHYYEIWQMDVKTTFLNEKLIEDVFMAQLKGFENVKYPKRVCKLQKAIYGLKQASHSWNLCFHEKVTQFRFSKSEDESCIYVKVSGSVVILLGTYLDINFKRFKMENSNKGNLPLHHDIKISKDMCPKTNEELEKMSRVPYASAIGPIMYAMTYTRPDVSFALSMVSRHQQNLGEGHSTVVKNIIKYLRNTKDTFLVYNGEEELKVTGYYDASWQTNKDDSLS</sequence>
<accession>A0A699Q6Q9</accession>
<proteinExistence type="predicted"/>
<dbReference type="AlphaFoldDB" id="A0A699Q6Q9"/>
<protein>
    <recommendedName>
        <fullName evidence="1">Reverse transcriptase Ty1/copia-type domain-containing protein</fullName>
    </recommendedName>
</protein>
<dbReference type="Pfam" id="PF07727">
    <property type="entry name" value="RVT_2"/>
    <property type="match status" value="1"/>
</dbReference>
<reference evidence="2" key="1">
    <citation type="journal article" date="2019" name="Sci. Rep.">
        <title>Draft genome of Tanacetum cinerariifolium, the natural source of mosquito coil.</title>
        <authorList>
            <person name="Yamashiro T."/>
            <person name="Shiraishi A."/>
            <person name="Satake H."/>
            <person name="Nakayama K."/>
        </authorList>
    </citation>
    <scope>NUCLEOTIDE SEQUENCE</scope>
</reference>
<name>A0A699Q6Q9_TANCI</name>
<organism evidence="2">
    <name type="scientific">Tanacetum cinerariifolium</name>
    <name type="common">Dalmatian daisy</name>
    <name type="synonym">Chrysanthemum cinerariifolium</name>
    <dbReference type="NCBI Taxonomy" id="118510"/>
    <lineage>
        <taxon>Eukaryota</taxon>
        <taxon>Viridiplantae</taxon>
        <taxon>Streptophyta</taxon>
        <taxon>Embryophyta</taxon>
        <taxon>Tracheophyta</taxon>
        <taxon>Spermatophyta</taxon>
        <taxon>Magnoliopsida</taxon>
        <taxon>eudicotyledons</taxon>
        <taxon>Gunneridae</taxon>
        <taxon>Pentapetalae</taxon>
        <taxon>asterids</taxon>
        <taxon>campanulids</taxon>
        <taxon>Asterales</taxon>
        <taxon>Asteraceae</taxon>
        <taxon>Asteroideae</taxon>
        <taxon>Anthemideae</taxon>
        <taxon>Anthemidinae</taxon>
        <taxon>Tanacetum</taxon>
    </lineage>
</organism>
<dbReference type="InterPro" id="IPR013103">
    <property type="entry name" value="RVT_2"/>
</dbReference>
<feature type="domain" description="Reverse transcriptase Ty1/copia-type" evidence="1">
    <location>
        <begin position="4"/>
        <end position="143"/>
    </location>
</feature>
<dbReference type="PANTHER" id="PTHR11439:SF496">
    <property type="entry name" value="RNA-DIRECTED DNA POLYMERASE"/>
    <property type="match status" value="1"/>
</dbReference>
<comment type="caution">
    <text evidence="2">The sequence shown here is derived from an EMBL/GenBank/DDBJ whole genome shotgun (WGS) entry which is preliminary data.</text>
</comment>
<gene>
    <name evidence="2" type="ORF">Tci_826067</name>
</gene>
<evidence type="ECO:0000259" key="1">
    <source>
        <dbReference type="Pfam" id="PF07727"/>
    </source>
</evidence>
<evidence type="ECO:0000313" key="2">
    <source>
        <dbReference type="EMBL" id="GFC54097.1"/>
    </source>
</evidence>
<dbReference type="EMBL" id="BKCJ010959930">
    <property type="protein sequence ID" value="GFC54097.1"/>
    <property type="molecule type" value="Genomic_DNA"/>
</dbReference>